<dbReference type="CDD" id="cd00293">
    <property type="entry name" value="USP-like"/>
    <property type="match status" value="1"/>
</dbReference>
<evidence type="ECO:0000313" key="3">
    <source>
        <dbReference type="EMBL" id="GAA2112221.1"/>
    </source>
</evidence>
<feature type="domain" description="UspA" evidence="2">
    <location>
        <begin position="1"/>
        <end position="144"/>
    </location>
</feature>
<proteinExistence type="inferred from homology"/>
<dbReference type="InterPro" id="IPR014729">
    <property type="entry name" value="Rossmann-like_a/b/a_fold"/>
</dbReference>
<dbReference type="InterPro" id="IPR006016">
    <property type="entry name" value="UspA"/>
</dbReference>
<comment type="caution">
    <text evidence="3">The sequence shown here is derived from an EMBL/GenBank/DDBJ whole genome shotgun (WGS) entry which is preliminary data.</text>
</comment>
<dbReference type="Pfam" id="PF00582">
    <property type="entry name" value="Usp"/>
    <property type="match status" value="1"/>
</dbReference>
<evidence type="ECO:0000313" key="4">
    <source>
        <dbReference type="Proteomes" id="UP001501161"/>
    </source>
</evidence>
<dbReference type="PANTHER" id="PTHR46268:SF6">
    <property type="entry name" value="UNIVERSAL STRESS PROTEIN UP12"/>
    <property type="match status" value="1"/>
</dbReference>
<dbReference type="RefSeq" id="WP_231252113.1">
    <property type="nucleotide sequence ID" value="NZ_BAAAMQ010000015.1"/>
</dbReference>
<dbReference type="SUPFAM" id="SSF52402">
    <property type="entry name" value="Adenine nucleotide alpha hydrolases-like"/>
    <property type="match status" value="1"/>
</dbReference>
<organism evidence="3 4">
    <name type="scientific">Nocardioides furvisabuli</name>
    <dbReference type="NCBI Taxonomy" id="375542"/>
    <lineage>
        <taxon>Bacteria</taxon>
        <taxon>Bacillati</taxon>
        <taxon>Actinomycetota</taxon>
        <taxon>Actinomycetes</taxon>
        <taxon>Propionibacteriales</taxon>
        <taxon>Nocardioidaceae</taxon>
        <taxon>Nocardioides</taxon>
    </lineage>
</organism>
<accession>A0ABN2XIM9</accession>
<dbReference type="InterPro" id="IPR006015">
    <property type="entry name" value="Universal_stress_UspA"/>
</dbReference>
<evidence type="ECO:0000256" key="1">
    <source>
        <dbReference type="ARBA" id="ARBA00008791"/>
    </source>
</evidence>
<name>A0ABN2XIM9_9ACTN</name>
<keyword evidence="4" id="KW-1185">Reference proteome</keyword>
<comment type="similarity">
    <text evidence="1">Belongs to the universal stress protein A family.</text>
</comment>
<dbReference type="EMBL" id="BAAAMQ010000015">
    <property type="protein sequence ID" value="GAA2112221.1"/>
    <property type="molecule type" value="Genomic_DNA"/>
</dbReference>
<reference evidence="3 4" key="1">
    <citation type="journal article" date="2019" name="Int. J. Syst. Evol. Microbiol.">
        <title>The Global Catalogue of Microorganisms (GCM) 10K type strain sequencing project: providing services to taxonomists for standard genome sequencing and annotation.</title>
        <authorList>
            <consortium name="The Broad Institute Genomics Platform"/>
            <consortium name="The Broad Institute Genome Sequencing Center for Infectious Disease"/>
            <person name="Wu L."/>
            <person name="Ma J."/>
        </authorList>
    </citation>
    <scope>NUCLEOTIDE SEQUENCE [LARGE SCALE GENOMIC DNA]</scope>
    <source>
        <strain evidence="3 4">JCM 13813</strain>
    </source>
</reference>
<dbReference type="PRINTS" id="PR01438">
    <property type="entry name" value="UNVRSLSTRESS"/>
</dbReference>
<dbReference type="Proteomes" id="UP001501161">
    <property type="component" value="Unassembled WGS sequence"/>
</dbReference>
<evidence type="ECO:0000259" key="2">
    <source>
        <dbReference type="Pfam" id="PF00582"/>
    </source>
</evidence>
<sequence>MATTVIVGIDGSDPSKRAVDYAVSLAQVQKVDLVVVHVIPWSPYSFNTPSENESRGEQKKAEIKAATSQIIEPAVAAASSSPCKVTPLVRHGDPVDTLVELARDFDATAIIVGRTGDSRVKRALFGSIPGHLVHESTIPVTVVP</sequence>
<gene>
    <name evidence="3" type="ORF">GCM10009726_28810</name>
</gene>
<protein>
    <recommendedName>
        <fullName evidence="2">UspA domain-containing protein</fullName>
    </recommendedName>
</protein>
<dbReference type="PANTHER" id="PTHR46268">
    <property type="entry name" value="STRESS RESPONSE PROTEIN NHAX"/>
    <property type="match status" value="1"/>
</dbReference>
<dbReference type="Gene3D" id="3.40.50.620">
    <property type="entry name" value="HUPs"/>
    <property type="match status" value="1"/>
</dbReference>